<dbReference type="PANTHER" id="PTHR30085">
    <property type="entry name" value="AMINO ACID ABC TRANSPORTER PERMEASE"/>
    <property type="match status" value="1"/>
</dbReference>
<feature type="chain" id="PRO_5039442870" evidence="5">
    <location>
        <begin position="40"/>
        <end position="351"/>
    </location>
</feature>
<organism evidence="7 8">
    <name type="scientific">Sediminihabitans luteus</name>
    <dbReference type="NCBI Taxonomy" id="1138585"/>
    <lineage>
        <taxon>Bacteria</taxon>
        <taxon>Bacillati</taxon>
        <taxon>Actinomycetota</taxon>
        <taxon>Actinomycetes</taxon>
        <taxon>Micrococcales</taxon>
        <taxon>Cellulomonadaceae</taxon>
        <taxon>Sediminihabitans</taxon>
    </lineage>
</organism>
<dbReference type="InterPro" id="IPR018313">
    <property type="entry name" value="SBP_3_CS"/>
</dbReference>
<protein>
    <submittedName>
        <fullName evidence="7">Amino acid ABC transporter substrate-binding protein (PAAT family)</fullName>
    </submittedName>
</protein>
<evidence type="ECO:0000256" key="1">
    <source>
        <dbReference type="ARBA" id="ARBA00010333"/>
    </source>
</evidence>
<dbReference type="GO" id="GO:0030288">
    <property type="term" value="C:outer membrane-bounded periplasmic space"/>
    <property type="evidence" value="ECO:0007669"/>
    <property type="project" value="TreeGrafter"/>
</dbReference>
<dbReference type="InterPro" id="IPR051455">
    <property type="entry name" value="Bact_solute-bind_prot3"/>
</dbReference>
<comment type="similarity">
    <text evidence="1 4">Belongs to the bacterial solute-binding protein 3 family.</text>
</comment>
<evidence type="ECO:0000256" key="3">
    <source>
        <dbReference type="ARBA" id="ARBA00022729"/>
    </source>
</evidence>
<keyword evidence="2" id="KW-0813">Transport</keyword>
<name>A0A2M9CYE0_9CELL</name>
<dbReference type="GO" id="GO:0006865">
    <property type="term" value="P:amino acid transport"/>
    <property type="evidence" value="ECO:0007669"/>
    <property type="project" value="TreeGrafter"/>
</dbReference>
<dbReference type="CDD" id="cd13690">
    <property type="entry name" value="PBP2_GluB"/>
    <property type="match status" value="1"/>
</dbReference>
<evidence type="ECO:0000313" key="8">
    <source>
        <dbReference type="Proteomes" id="UP000231693"/>
    </source>
</evidence>
<dbReference type="Pfam" id="PF00497">
    <property type="entry name" value="SBP_bac_3"/>
    <property type="match status" value="1"/>
</dbReference>
<feature type="domain" description="Solute-binding protein family 3/N-terminal" evidence="6">
    <location>
        <begin position="114"/>
        <end position="335"/>
    </location>
</feature>
<dbReference type="PANTHER" id="PTHR30085:SF6">
    <property type="entry name" value="ABC TRANSPORTER GLUTAMINE-BINDING PROTEIN GLNH"/>
    <property type="match status" value="1"/>
</dbReference>
<sequence length="351" mass="36389">MSRWTARTGTRPPHRTAPRTTAGALAGALAAALLLAGCAAGGTVDPGTAAGSTGTGTDSATGTTKATDAATAAAPSAAPTCDDALESYAPADSLPAPGSMPAGSTMEAIRESGALRVGVSADTLLMGARDPIDGEIEGFDIDVLEDVAEAIFGEPGHLRLKVITSGQRIDVLQDREVDMVARAFSITCDRWDQVAFSAEYLHAGQRLLVPRDSDVTDFGDLAGRRVCAPEGTTTLANLERYPDVVPVPASTHTRCLVMFQRGEVDAITGDDTILAGFVAQDPYAKVVGEPISDEAYGVGMNADDVDLVRFVNGVLAQRVADGAWRASYDEWFGVAGEPAPAPPTPLYGRTP</sequence>
<dbReference type="AlphaFoldDB" id="A0A2M9CYE0"/>
<accession>A0A2M9CYE0</accession>
<dbReference type="PROSITE" id="PS01039">
    <property type="entry name" value="SBP_BACTERIAL_3"/>
    <property type="match status" value="1"/>
</dbReference>
<dbReference type="SUPFAM" id="SSF53850">
    <property type="entry name" value="Periplasmic binding protein-like II"/>
    <property type="match status" value="1"/>
</dbReference>
<evidence type="ECO:0000259" key="6">
    <source>
        <dbReference type="SMART" id="SM00062"/>
    </source>
</evidence>
<dbReference type="RefSeq" id="WP_100421348.1">
    <property type="nucleotide sequence ID" value="NZ_BOOX01000015.1"/>
</dbReference>
<dbReference type="InterPro" id="IPR001638">
    <property type="entry name" value="Solute-binding_3/MltF_N"/>
</dbReference>
<dbReference type="GO" id="GO:0005576">
    <property type="term" value="C:extracellular region"/>
    <property type="evidence" value="ECO:0007669"/>
    <property type="project" value="TreeGrafter"/>
</dbReference>
<keyword evidence="8" id="KW-1185">Reference proteome</keyword>
<keyword evidence="3 5" id="KW-0732">Signal</keyword>
<dbReference type="SMART" id="SM00062">
    <property type="entry name" value="PBPb"/>
    <property type="match status" value="1"/>
</dbReference>
<dbReference type="OrthoDB" id="9807888at2"/>
<comment type="caution">
    <text evidence="7">The sequence shown here is derived from an EMBL/GenBank/DDBJ whole genome shotgun (WGS) entry which is preliminary data.</text>
</comment>
<feature type="signal peptide" evidence="5">
    <location>
        <begin position="1"/>
        <end position="39"/>
    </location>
</feature>
<reference evidence="7 8" key="1">
    <citation type="submission" date="2017-11" db="EMBL/GenBank/DDBJ databases">
        <title>Genomic Encyclopedia of Archaeal and Bacterial Type Strains, Phase II (KMG-II): From Individual Species to Whole Genera.</title>
        <authorList>
            <person name="Goeker M."/>
        </authorList>
    </citation>
    <scope>NUCLEOTIDE SEQUENCE [LARGE SCALE GENOMIC DNA]</scope>
    <source>
        <strain evidence="7 8">DSM 25478</strain>
    </source>
</reference>
<dbReference type="Gene3D" id="3.40.190.10">
    <property type="entry name" value="Periplasmic binding protein-like II"/>
    <property type="match status" value="2"/>
</dbReference>
<dbReference type="EMBL" id="PGFE01000001">
    <property type="protein sequence ID" value="PJJ76863.1"/>
    <property type="molecule type" value="Genomic_DNA"/>
</dbReference>
<dbReference type="Proteomes" id="UP000231693">
    <property type="component" value="Unassembled WGS sequence"/>
</dbReference>
<proteinExistence type="inferred from homology"/>
<evidence type="ECO:0000256" key="4">
    <source>
        <dbReference type="RuleBase" id="RU003744"/>
    </source>
</evidence>
<gene>
    <name evidence="7" type="ORF">CLV28_0071</name>
</gene>
<evidence type="ECO:0000256" key="2">
    <source>
        <dbReference type="ARBA" id="ARBA00022448"/>
    </source>
</evidence>
<evidence type="ECO:0000313" key="7">
    <source>
        <dbReference type="EMBL" id="PJJ76863.1"/>
    </source>
</evidence>
<evidence type="ECO:0000256" key="5">
    <source>
        <dbReference type="SAM" id="SignalP"/>
    </source>
</evidence>